<proteinExistence type="predicted"/>
<dbReference type="InParanoid" id="A0A165ABD7"/>
<protein>
    <submittedName>
        <fullName evidence="2">Uncharacterized protein</fullName>
    </submittedName>
</protein>
<dbReference type="RefSeq" id="XP_018185762.1">
    <property type="nucleotide sequence ID" value="XM_018331767.1"/>
</dbReference>
<dbReference type="Proteomes" id="UP000076632">
    <property type="component" value="Unassembled WGS sequence"/>
</dbReference>
<keyword evidence="1" id="KW-0472">Membrane</keyword>
<name>A0A165ABD7_XYLHT</name>
<reference evidence="2 3" key="1">
    <citation type="journal article" date="2016" name="Fungal Biol.">
        <title>The genome of Xylona heveae provides a window into fungal endophytism.</title>
        <authorList>
            <person name="Gazis R."/>
            <person name="Kuo A."/>
            <person name="Riley R."/>
            <person name="LaButti K."/>
            <person name="Lipzen A."/>
            <person name="Lin J."/>
            <person name="Amirebrahimi M."/>
            <person name="Hesse C.N."/>
            <person name="Spatafora J.W."/>
            <person name="Henrissat B."/>
            <person name="Hainaut M."/>
            <person name="Grigoriev I.V."/>
            <person name="Hibbett D.S."/>
        </authorList>
    </citation>
    <scope>NUCLEOTIDE SEQUENCE [LARGE SCALE GENOMIC DNA]</scope>
    <source>
        <strain evidence="2 3">TC161</strain>
    </source>
</reference>
<feature type="transmembrane region" description="Helical" evidence="1">
    <location>
        <begin position="64"/>
        <end position="87"/>
    </location>
</feature>
<dbReference type="EMBL" id="KV407463">
    <property type="protein sequence ID" value="KZF20207.1"/>
    <property type="molecule type" value="Genomic_DNA"/>
</dbReference>
<sequence length="171" mass="20153">MKEKTIIHTSFGNNKTGAHVGSCEDSTLDRRGVKSACAAFVHDASWRNANWEERVRHTRLYYDLLLILRHCNFYLWVQFSFFFSLFLLDTLDAMLCLSVTSGYFSFFCLWFCILRRHSAWFIFFLSCQSATLPIEQLLIASFLLMWQCQIRYTSHADFVCQHEHLSCTLYL</sequence>
<feature type="transmembrane region" description="Helical" evidence="1">
    <location>
        <begin position="93"/>
        <end position="113"/>
    </location>
</feature>
<gene>
    <name evidence="2" type="ORF">L228DRAFT_24379</name>
</gene>
<keyword evidence="1" id="KW-0812">Transmembrane</keyword>
<dbReference type="AlphaFoldDB" id="A0A165ABD7"/>
<organism evidence="2 3">
    <name type="scientific">Xylona heveae (strain CBS 132557 / TC161)</name>
    <dbReference type="NCBI Taxonomy" id="1328760"/>
    <lineage>
        <taxon>Eukaryota</taxon>
        <taxon>Fungi</taxon>
        <taxon>Dikarya</taxon>
        <taxon>Ascomycota</taxon>
        <taxon>Pezizomycotina</taxon>
        <taxon>Xylonomycetes</taxon>
        <taxon>Xylonales</taxon>
        <taxon>Xylonaceae</taxon>
        <taxon>Xylona</taxon>
    </lineage>
</organism>
<evidence type="ECO:0000313" key="2">
    <source>
        <dbReference type="EMBL" id="KZF20207.1"/>
    </source>
</evidence>
<accession>A0A165ABD7</accession>
<evidence type="ECO:0000256" key="1">
    <source>
        <dbReference type="SAM" id="Phobius"/>
    </source>
</evidence>
<keyword evidence="1" id="KW-1133">Transmembrane helix</keyword>
<feature type="transmembrane region" description="Helical" evidence="1">
    <location>
        <begin position="120"/>
        <end position="146"/>
    </location>
</feature>
<keyword evidence="3" id="KW-1185">Reference proteome</keyword>
<dbReference type="GeneID" id="28896904"/>
<evidence type="ECO:0000313" key="3">
    <source>
        <dbReference type="Proteomes" id="UP000076632"/>
    </source>
</evidence>